<proteinExistence type="predicted"/>
<dbReference type="Proteomes" id="UP001576780">
    <property type="component" value="Unassembled WGS sequence"/>
</dbReference>
<evidence type="ECO:0000313" key="1">
    <source>
        <dbReference type="EMBL" id="MFB2836962.1"/>
    </source>
</evidence>
<keyword evidence="2" id="KW-1185">Reference proteome</keyword>
<dbReference type="RefSeq" id="WP_413279322.1">
    <property type="nucleotide sequence ID" value="NZ_JBHFNT010000192.1"/>
</dbReference>
<comment type="caution">
    <text evidence="1">The sequence shown here is derived from an EMBL/GenBank/DDBJ whole genome shotgun (WGS) entry which is preliminary data.</text>
</comment>
<protein>
    <submittedName>
        <fullName evidence="1">DUF1997 domain-containing protein</fullName>
    </submittedName>
</protein>
<evidence type="ECO:0000313" key="2">
    <source>
        <dbReference type="Proteomes" id="UP001576780"/>
    </source>
</evidence>
<organism evidence="1 2">
    <name type="scientific">Floridaenema evergladense BLCC-F167</name>
    <dbReference type="NCBI Taxonomy" id="3153639"/>
    <lineage>
        <taxon>Bacteria</taxon>
        <taxon>Bacillati</taxon>
        <taxon>Cyanobacteriota</taxon>
        <taxon>Cyanophyceae</taxon>
        <taxon>Oscillatoriophycideae</taxon>
        <taxon>Aerosakkonematales</taxon>
        <taxon>Aerosakkonemataceae</taxon>
        <taxon>Floridanema</taxon>
        <taxon>Floridanema evergladense</taxon>
    </lineage>
</organism>
<dbReference type="Pfam" id="PF09366">
    <property type="entry name" value="DUF1997"/>
    <property type="match status" value="1"/>
</dbReference>
<dbReference type="InterPro" id="IPR018971">
    <property type="entry name" value="DUF1997"/>
</dbReference>
<accession>A0ABV4WPH0</accession>
<dbReference type="EMBL" id="JBHFNT010000192">
    <property type="protein sequence ID" value="MFB2836962.1"/>
    <property type="molecule type" value="Genomic_DNA"/>
</dbReference>
<name>A0ABV4WPH0_9CYAN</name>
<sequence length="234" mass="27022">MQSQYSEYQSRELSETFLDFRQNFSEAEEPSAQAAEELEPFRFHGYFEDCMEMYAPPEVVAEYLNAHHEWFRRCAQPMKAEPLGENGYALVIGKFGSFGYEVEPKIGLHLLPPEASIYRIRTIPIPGYVAPGYDVDFNAEMKLLEVKADSLEGNTESPKNLPSTITQIEWQLDLAVFIKFPRFIHRLPKSLIQSTGDRLLAQIVRQVNRRLTQKVQEDFHKSLGLILPQKSKRH</sequence>
<reference evidence="1 2" key="1">
    <citation type="submission" date="2024-09" db="EMBL/GenBank/DDBJ databases">
        <title>Floridaenema gen nov. (Aerosakkonemataceae, Aerosakkonematales ord. nov., Cyanobacteria) from benthic tropical and subtropical fresh waters, with the description of four new species.</title>
        <authorList>
            <person name="Moretto J.A."/>
            <person name="Berthold D.E."/>
            <person name="Lefler F.W."/>
            <person name="Huang I.-S."/>
            <person name="Laughinghouse H. IV."/>
        </authorList>
    </citation>
    <scope>NUCLEOTIDE SEQUENCE [LARGE SCALE GENOMIC DNA]</scope>
    <source>
        <strain evidence="1 2">BLCC-F167</strain>
    </source>
</reference>
<gene>
    <name evidence="1" type="ORF">ACE1CA_20755</name>
</gene>